<reference evidence="9" key="1">
    <citation type="journal article" date="2021" name="J Fungi (Basel)">
        <title>Virulence traits and population genomics of the black yeast Aureobasidium melanogenum.</title>
        <authorList>
            <person name="Cernosa A."/>
            <person name="Sun X."/>
            <person name="Gostincar C."/>
            <person name="Fang C."/>
            <person name="Gunde-Cimerman N."/>
            <person name="Song Z."/>
        </authorList>
    </citation>
    <scope>NUCLEOTIDE SEQUENCE</scope>
    <source>
        <strain evidence="9">EXF-9911</strain>
    </source>
</reference>
<evidence type="ECO:0000313" key="9">
    <source>
        <dbReference type="EMBL" id="KAG9689085.1"/>
    </source>
</evidence>
<feature type="transmembrane region" description="Helical" evidence="7">
    <location>
        <begin position="254"/>
        <end position="275"/>
    </location>
</feature>
<dbReference type="AlphaFoldDB" id="A0A9P8EEU4"/>
<dbReference type="EMBL" id="JAHFXF010000372">
    <property type="protein sequence ID" value="KAG9689085.1"/>
    <property type="molecule type" value="Genomic_DNA"/>
</dbReference>
<evidence type="ECO:0000256" key="3">
    <source>
        <dbReference type="ARBA" id="ARBA00022989"/>
    </source>
</evidence>
<evidence type="ECO:0000256" key="6">
    <source>
        <dbReference type="SAM" id="MobiDB-lite"/>
    </source>
</evidence>
<feature type="transmembrane region" description="Helical" evidence="7">
    <location>
        <begin position="138"/>
        <end position="160"/>
    </location>
</feature>
<comment type="subcellular location">
    <subcellularLocation>
        <location evidence="1">Membrane</location>
        <topology evidence="1">Multi-pass membrane protein</topology>
    </subcellularLocation>
</comment>
<dbReference type="InterPro" id="IPR049326">
    <property type="entry name" value="Rhodopsin_dom_fungi"/>
</dbReference>
<name>A0A9P8EEU4_AURME</name>
<gene>
    <name evidence="9" type="ORF">KCU76_g9136</name>
</gene>
<evidence type="ECO:0000256" key="4">
    <source>
        <dbReference type="ARBA" id="ARBA00023136"/>
    </source>
</evidence>
<feature type="region of interest" description="Disordered" evidence="6">
    <location>
        <begin position="286"/>
        <end position="319"/>
    </location>
</feature>
<dbReference type="OrthoDB" id="10017208at2759"/>
<feature type="region of interest" description="Disordered" evidence="6">
    <location>
        <begin position="337"/>
        <end position="372"/>
    </location>
</feature>
<dbReference type="Pfam" id="PF20684">
    <property type="entry name" value="Fung_rhodopsin"/>
    <property type="match status" value="1"/>
</dbReference>
<feature type="domain" description="Rhodopsin" evidence="8">
    <location>
        <begin position="44"/>
        <end position="277"/>
    </location>
</feature>
<keyword evidence="4 7" id="KW-0472">Membrane</keyword>
<evidence type="ECO:0000259" key="8">
    <source>
        <dbReference type="Pfam" id="PF20684"/>
    </source>
</evidence>
<feature type="transmembrane region" description="Helical" evidence="7">
    <location>
        <begin position="107"/>
        <end position="126"/>
    </location>
</feature>
<protein>
    <recommendedName>
        <fullName evidence="8">Rhodopsin domain-containing protein</fullName>
    </recommendedName>
</protein>
<accession>A0A9P8EEU4</accession>
<organism evidence="9 10">
    <name type="scientific">Aureobasidium melanogenum</name>
    <name type="common">Aureobasidium pullulans var. melanogenum</name>
    <dbReference type="NCBI Taxonomy" id="46634"/>
    <lineage>
        <taxon>Eukaryota</taxon>
        <taxon>Fungi</taxon>
        <taxon>Dikarya</taxon>
        <taxon>Ascomycota</taxon>
        <taxon>Pezizomycotina</taxon>
        <taxon>Dothideomycetes</taxon>
        <taxon>Dothideomycetidae</taxon>
        <taxon>Dothideales</taxon>
        <taxon>Saccotheciaceae</taxon>
        <taxon>Aureobasidium</taxon>
    </lineage>
</organism>
<feature type="transmembrane region" description="Helical" evidence="7">
    <location>
        <begin position="23"/>
        <end position="43"/>
    </location>
</feature>
<evidence type="ECO:0000256" key="1">
    <source>
        <dbReference type="ARBA" id="ARBA00004141"/>
    </source>
</evidence>
<evidence type="ECO:0000256" key="7">
    <source>
        <dbReference type="SAM" id="Phobius"/>
    </source>
</evidence>
<dbReference type="PANTHER" id="PTHR33048:SF64">
    <property type="entry name" value="INTEGRAL MEMBRANE PROTEIN"/>
    <property type="match status" value="1"/>
</dbReference>
<comment type="similarity">
    <text evidence="5">Belongs to the SAT4 family.</text>
</comment>
<dbReference type="GO" id="GO:0016020">
    <property type="term" value="C:membrane"/>
    <property type="evidence" value="ECO:0007669"/>
    <property type="project" value="UniProtKB-SubCell"/>
</dbReference>
<feature type="transmembrane region" description="Helical" evidence="7">
    <location>
        <begin position="55"/>
        <end position="77"/>
    </location>
</feature>
<evidence type="ECO:0000313" key="10">
    <source>
        <dbReference type="Proteomes" id="UP000779574"/>
    </source>
</evidence>
<comment type="caution">
    <text evidence="9">The sequence shown here is derived from an EMBL/GenBank/DDBJ whole genome shotgun (WGS) entry which is preliminary data.</text>
</comment>
<feature type="non-terminal residue" evidence="9">
    <location>
        <position position="1"/>
    </location>
</feature>
<sequence length="386" mass="42118">MSAPPYTLGWVHNLVTAPSESDARGIIALAVIFPLLAVLCVGLKFRIRIKTIGSVGWDDIALAISCGLNIGYSATAIHQTKWGLGLKAADFPPENSVPFSRIQFAGGPLYCLTVLGFKLSLLISYLRVAGFNRIYATVVWTVLVSVVVSQILFTILLSVGCQPIAKQWDPSIPGKCLNALPIYFALGGTSLGWDLIIIVLPFPILRRLQLDFNRKVALFAVFSLGFFVTIVQAIRLTSIARLATYTDSKGSIQWSAVEINLGVVVACVPTFGPLIKRFGQKVSRGSRSKVSKLANSSRRKTNETRSRVPAEGNRSWKNPTVAEDEIELWTSTNRIVGGASRMQSSATGSDNDEEGKQSAPQSVDERQIRVQRDVTVQHDEAVCQRV</sequence>
<keyword evidence="2 7" id="KW-0812">Transmembrane</keyword>
<evidence type="ECO:0000256" key="2">
    <source>
        <dbReference type="ARBA" id="ARBA00022692"/>
    </source>
</evidence>
<feature type="transmembrane region" description="Helical" evidence="7">
    <location>
        <begin position="180"/>
        <end position="204"/>
    </location>
</feature>
<feature type="compositionally biased region" description="Basic and acidic residues" evidence="6">
    <location>
        <begin position="363"/>
        <end position="372"/>
    </location>
</feature>
<feature type="transmembrane region" description="Helical" evidence="7">
    <location>
        <begin position="216"/>
        <end position="234"/>
    </location>
</feature>
<reference evidence="9" key="2">
    <citation type="submission" date="2021-08" db="EMBL/GenBank/DDBJ databases">
        <authorList>
            <person name="Gostincar C."/>
            <person name="Sun X."/>
            <person name="Song Z."/>
            <person name="Gunde-Cimerman N."/>
        </authorList>
    </citation>
    <scope>NUCLEOTIDE SEQUENCE</scope>
    <source>
        <strain evidence="9">EXF-9911</strain>
    </source>
</reference>
<proteinExistence type="inferred from homology"/>
<dbReference type="Proteomes" id="UP000779574">
    <property type="component" value="Unassembled WGS sequence"/>
</dbReference>
<keyword evidence="3 7" id="KW-1133">Transmembrane helix</keyword>
<dbReference type="PANTHER" id="PTHR33048">
    <property type="entry name" value="PTH11-LIKE INTEGRAL MEMBRANE PROTEIN (AFU_ORTHOLOGUE AFUA_5G11245)"/>
    <property type="match status" value="1"/>
</dbReference>
<evidence type="ECO:0000256" key="5">
    <source>
        <dbReference type="ARBA" id="ARBA00038359"/>
    </source>
</evidence>
<dbReference type="InterPro" id="IPR052337">
    <property type="entry name" value="SAT4-like"/>
</dbReference>